<reference evidence="1 2" key="1">
    <citation type="submission" date="2024-03" db="EMBL/GenBank/DDBJ databases">
        <title>Two novel species of the genus Flavobacterium exhibiting potentially degradation of complex polysaccharides.</title>
        <authorList>
            <person name="Lian X."/>
        </authorList>
    </citation>
    <scope>NUCLEOTIDE SEQUENCE [LARGE SCALE GENOMIC DNA]</scope>
    <source>
        <strain evidence="1 2">N6</strain>
    </source>
</reference>
<dbReference type="Proteomes" id="UP001468798">
    <property type="component" value="Unassembled WGS sequence"/>
</dbReference>
<comment type="caution">
    <text evidence="1">The sequence shown here is derived from an EMBL/GenBank/DDBJ whole genome shotgun (WGS) entry which is preliminary data.</text>
</comment>
<sequence>MGLAASIDIILKDKLDMSFFTKVIFDKNWSYNDNSEINYIELNELDFDWVSKPINLFESVMKEISEKMELKQDIGLVIIHNKSHIGGQLIYFIGDNTISFNLNINRKTIEESNKTCFEWYLKNYGGLFEHYGILKIDCIEF</sequence>
<gene>
    <name evidence="1" type="ORF">WFZ86_19900</name>
</gene>
<keyword evidence="2" id="KW-1185">Reference proteome</keyword>
<dbReference type="EMBL" id="JBCGDP010000043">
    <property type="protein sequence ID" value="MEM0578776.1"/>
    <property type="molecule type" value="Genomic_DNA"/>
</dbReference>
<dbReference type="RefSeq" id="WP_342693578.1">
    <property type="nucleotide sequence ID" value="NZ_JBCGDP010000043.1"/>
</dbReference>
<proteinExistence type="predicted"/>
<organism evidence="1 2">
    <name type="scientific">Flavobacterium polysaccharolyticum</name>
    <dbReference type="NCBI Taxonomy" id="3133148"/>
    <lineage>
        <taxon>Bacteria</taxon>
        <taxon>Pseudomonadati</taxon>
        <taxon>Bacteroidota</taxon>
        <taxon>Flavobacteriia</taxon>
        <taxon>Flavobacteriales</taxon>
        <taxon>Flavobacteriaceae</taxon>
        <taxon>Flavobacterium</taxon>
    </lineage>
</organism>
<evidence type="ECO:0000313" key="2">
    <source>
        <dbReference type="Proteomes" id="UP001468798"/>
    </source>
</evidence>
<protein>
    <submittedName>
        <fullName evidence="1">Uncharacterized protein</fullName>
    </submittedName>
</protein>
<name>A0ABU9NU56_9FLAO</name>
<evidence type="ECO:0000313" key="1">
    <source>
        <dbReference type="EMBL" id="MEM0578776.1"/>
    </source>
</evidence>
<accession>A0ABU9NU56</accession>